<protein>
    <submittedName>
        <fullName evidence="2">Diguanylate cyclase</fullName>
    </submittedName>
</protein>
<dbReference type="CDD" id="cd01949">
    <property type="entry name" value="GGDEF"/>
    <property type="match status" value="1"/>
</dbReference>
<dbReference type="STRING" id="1384057.CD33_07095"/>
<dbReference type="AlphaFoldDB" id="A0A0A3I110"/>
<gene>
    <name evidence="2" type="ORF">CD33_07095</name>
</gene>
<dbReference type="eggNOG" id="COG2203">
    <property type="taxonomic scope" value="Bacteria"/>
</dbReference>
<accession>A0A0A3I110</accession>
<dbReference type="InterPro" id="IPR000160">
    <property type="entry name" value="GGDEF_dom"/>
</dbReference>
<evidence type="ECO:0000259" key="1">
    <source>
        <dbReference type="PROSITE" id="PS50887"/>
    </source>
</evidence>
<proteinExistence type="predicted"/>
<evidence type="ECO:0000313" key="2">
    <source>
        <dbReference type="EMBL" id="KGR76303.1"/>
    </source>
</evidence>
<dbReference type="InterPro" id="IPR029787">
    <property type="entry name" value="Nucleotide_cyclase"/>
</dbReference>
<dbReference type="PANTHER" id="PTHR46663:SF4">
    <property type="entry name" value="DIGUANYLATE CYCLASE DGCT-RELATED"/>
    <property type="match status" value="1"/>
</dbReference>
<dbReference type="NCBIfam" id="TIGR00254">
    <property type="entry name" value="GGDEF"/>
    <property type="match status" value="1"/>
</dbReference>
<reference evidence="2 3" key="1">
    <citation type="submission" date="2014-02" db="EMBL/GenBank/DDBJ databases">
        <title>Draft genome sequence of Lysinibacillus sinduriensis JCM 15800.</title>
        <authorList>
            <person name="Zhang F."/>
            <person name="Wang G."/>
            <person name="Zhang L."/>
        </authorList>
    </citation>
    <scope>NUCLEOTIDE SEQUENCE [LARGE SCALE GENOMIC DNA]</scope>
    <source>
        <strain evidence="2 3">JCM 15800</strain>
    </source>
</reference>
<dbReference type="SUPFAM" id="SSF55073">
    <property type="entry name" value="Nucleotide cyclase"/>
    <property type="match status" value="1"/>
</dbReference>
<keyword evidence="3" id="KW-1185">Reference proteome</keyword>
<name>A0A0A3I110_9BACL</name>
<sequence length="312" mass="35497">MYKNFDELASDVLALAKEIMPDRLIFINSLNDQHQIVLKLSDTDTKIRLTEGKVLNLDQTLCNRIDFEINEPLIYEDIKRESCLDSIRGTLEEANINSYVGIPISLVDGERFGTLCVGHHEASHFDKKSINMLQRIARMFSSYLDLERLAYKDSLTGLYNRQYLYKYFEEFPAAEGVLFFIDLDGFKKVNDEYGHDTGDQALKEVALRLQGFIKESQDAFAVRLGGDEFLLNFPHIASRDEINMLGHGLINCLNTWDKEYQLSASIGIVPYRADSAIKLNTLLKDADNAMYRAKAAGKNNYKVFDCVENSAS</sequence>
<dbReference type="eggNOG" id="COG2199">
    <property type="taxonomic scope" value="Bacteria"/>
</dbReference>
<organism evidence="2 3">
    <name type="scientific">Ureibacillus sinduriensis BLB-1 = JCM 15800</name>
    <dbReference type="NCBI Taxonomy" id="1384057"/>
    <lineage>
        <taxon>Bacteria</taxon>
        <taxon>Bacillati</taxon>
        <taxon>Bacillota</taxon>
        <taxon>Bacilli</taxon>
        <taxon>Bacillales</taxon>
        <taxon>Caryophanaceae</taxon>
        <taxon>Ureibacillus</taxon>
    </lineage>
</organism>
<dbReference type="InterPro" id="IPR003018">
    <property type="entry name" value="GAF"/>
</dbReference>
<dbReference type="InterPro" id="IPR029016">
    <property type="entry name" value="GAF-like_dom_sf"/>
</dbReference>
<comment type="caution">
    <text evidence="2">The sequence shown here is derived from an EMBL/GenBank/DDBJ whole genome shotgun (WGS) entry which is preliminary data.</text>
</comment>
<evidence type="ECO:0000313" key="3">
    <source>
        <dbReference type="Proteomes" id="UP000030408"/>
    </source>
</evidence>
<dbReference type="SUPFAM" id="SSF55781">
    <property type="entry name" value="GAF domain-like"/>
    <property type="match status" value="1"/>
</dbReference>
<dbReference type="Gene3D" id="3.30.70.270">
    <property type="match status" value="1"/>
</dbReference>
<dbReference type="InterPro" id="IPR052163">
    <property type="entry name" value="DGC-Regulatory_Protein"/>
</dbReference>
<dbReference type="InterPro" id="IPR043128">
    <property type="entry name" value="Rev_trsase/Diguanyl_cyclase"/>
</dbReference>
<dbReference type="PANTHER" id="PTHR46663">
    <property type="entry name" value="DIGUANYLATE CYCLASE DGCT-RELATED"/>
    <property type="match status" value="1"/>
</dbReference>
<dbReference type="OrthoDB" id="9759607at2"/>
<dbReference type="Pfam" id="PF13185">
    <property type="entry name" value="GAF_2"/>
    <property type="match status" value="1"/>
</dbReference>
<dbReference type="PROSITE" id="PS50887">
    <property type="entry name" value="GGDEF"/>
    <property type="match status" value="1"/>
</dbReference>
<dbReference type="Pfam" id="PF00990">
    <property type="entry name" value="GGDEF"/>
    <property type="match status" value="1"/>
</dbReference>
<dbReference type="SMART" id="SM00267">
    <property type="entry name" value="GGDEF"/>
    <property type="match status" value="1"/>
</dbReference>
<dbReference type="Proteomes" id="UP000030408">
    <property type="component" value="Unassembled WGS sequence"/>
</dbReference>
<feature type="domain" description="GGDEF" evidence="1">
    <location>
        <begin position="174"/>
        <end position="306"/>
    </location>
</feature>
<dbReference type="EMBL" id="JPVO01000046">
    <property type="protein sequence ID" value="KGR76303.1"/>
    <property type="molecule type" value="Genomic_DNA"/>
</dbReference>
<dbReference type="Gene3D" id="3.30.450.40">
    <property type="match status" value="1"/>
</dbReference>